<reference evidence="2 3" key="1">
    <citation type="submission" date="2020-04" db="EMBL/GenBank/DDBJ databases">
        <title>Donghicola sp., a member of the Rhodobacteraceae family isolated from mangrove forest in Thailand.</title>
        <authorList>
            <person name="Charoenyingcharoen P."/>
            <person name="Yukphan P."/>
        </authorList>
    </citation>
    <scope>NUCLEOTIDE SEQUENCE [LARGE SCALE GENOMIC DNA]</scope>
    <source>
        <strain evidence="2 3">B5-SW-15</strain>
    </source>
</reference>
<keyword evidence="1" id="KW-0472">Membrane</keyword>
<protein>
    <recommendedName>
        <fullName evidence="4">DUF4386 family protein</fullName>
    </recommendedName>
</protein>
<evidence type="ECO:0000256" key="1">
    <source>
        <dbReference type="SAM" id="Phobius"/>
    </source>
</evidence>
<keyword evidence="1" id="KW-0812">Transmembrane</keyword>
<organism evidence="2 3">
    <name type="scientific">Donghicola mangrovi</name>
    <dbReference type="NCBI Taxonomy" id="2729614"/>
    <lineage>
        <taxon>Bacteria</taxon>
        <taxon>Pseudomonadati</taxon>
        <taxon>Pseudomonadota</taxon>
        <taxon>Alphaproteobacteria</taxon>
        <taxon>Rhodobacterales</taxon>
        <taxon>Roseobacteraceae</taxon>
        <taxon>Donghicola</taxon>
    </lineage>
</organism>
<proteinExistence type="predicted"/>
<gene>
    <name evidence="2" type="ORF">HJ536_15305</name>
</gene>
<dbReference type="RefSeq" id="WP_177158372.1">
    <property type="nucleotide sequence ID" value="NZ_JABCJE010000008.1"/>
</dbReference>
<dbReference type="AlphaFoldDB" id="A0A850Q704"/>
<feature type="transmembrane region" description="Helical" evidence="1">
    <location>
        <begin position="85"/>
        <end position="111"/>
    </location>
</feature>
<accession>A0A850Q704</accession>
<evidence type="ECO:0008006" key="4">
    <source>
        <dbReference type="Google" id="ProtNLM"/>
    </source>
</evidence>
<feature type="transmembrane region" description="Helical" evidence="1">
    <location>
        <begin position="163"/>
        <end position="182"/>
    </location>
</feature>
<keyword evidence="1" id="KW-1133">Transmembrane helix</keyword>
<evidence type="ECO:0000313" key="3">
    <source>
        <dbReference type="Proteomes" id="UP000592216"/>
    </source>
</evidence>
<comment type="caution">
    <text evidence="2">The sequence shown here is derived from an EMBL/GenBank/DDBJ whole genome shotgun (WGS) entry which is preliminary data.</text>
</comment>
<name>A0A850Q704_9RHOB</name>
<dbReference type="Proteomes" id="UP000592216">
    <property type="component" value="Unassembled WGS sequence"/>
</dbReference>
<feature type="transmembrane region" description="Helical" evidence="1">
    <location>
        <begin position="6"/>
        <end position="32"/>
    </location>
</feature>
<sequence>MTLTKIGGIAALTCAATYVVGFALLLTVLAPLGYGSADIDAAKVVAFIHAAPGVLIAWNSVIYLVNGLSLAVLVMALARWRSGDAAAVAQGIGLIWAALVIGAGMIANVAVERAASLYPADPAGAADLWATLHAVELGLGGGNEIAGGAWIALVSGTGLPRSIAALGLLTGVSGLATVVPMMGDTAGAAFGLGAIVWFLAVGLTLLRGGK</sequence>
<feature type="transmembrane region" description="Helical" evidence="1">
    <location>
        <begin position="188"/>
        <end position="206"/>
    </location>
</feature>
<dbReference type="EMBL" id="JABCJE010000008">
    <property type="protein sequence ID" value="NVO24733.1"/>
    <property type="molecule type" value="Genomic_DNA"/>
</dbReference>
<evidence type="ECO:0000313" key="2">
    <source>
        <dbReference type="EMBL" id="NVO24733.1"/>
    </source>
</evidence>